<dbReference type="GO" id="GO:0016740">
    <property type="term" value="F:transferase activity"/>
    <property type="evidence" value="ECO:0007669"/>
    <property type="project" value="UniProtKB-KW"/>
</dbReference>
<protein>
    <submittedName>
        <fullName evidence="2">Acetyltransferase</fullName>
    </submittedName>
</protein>
<accession>A0A3C1KKR9</accession>
<name>A0A3C1KKR9_9GAMM</name>
<gene>
    <name evidence="2" type="ORF">DCP75_04890</name>
</gene>
<dbReference type="InterPro" id="IPR038763">
    <property type="entry name" value="DHH_sf"/>
</dbReference>
<evidence type="ECO:0000313" key="2">
    <source>
        <dbReference type="EMBL" id="HAN27048.1"/>
    </source>
</evidence>
<dbReference type="STRING" id="1121937.GCA_000423125_01006"/>
<dbReference type="GO" id="GO:0003676">
    <property type="term" value="F:nucleic acid binding"/>
    <property type="evidence" value="ECO:0007669"/>
    <property type="project" value="InterPro"/>
</dbReference>
<proteinExistence type="predicted"/>
<evidence type="ECO:0000313" key="3">
    <source>
        <dbReference type="Proteomes" id="UP000259273"/>
    </source>
</evidence>
<comment type="caution">
    <text evidence="2">The sequence shown here is derived from an EMBL/GenBank/DDBJ whole genome shotgun (WGS) entry which is preliminary data.</text>
</comment>
<keyword evidence="2" id="KW-0808">Transferase</keyword>
<dbReference type="Pfam" id="PF02272">
    <property type="entry name" value="DHHA1"/>
    <property type="match status" value="1"/>
</dbReference>
<dbReference type="SUPFAM" id="SSF64182">
    <property type="entry name" value="DHH phosphoesterases"/>
    <property type="match status" value="1"/>
</dbReference>
<reference evidence="2 3" key="1">
    <citation type="journal article" date="2018" name="Nat. Biotechnol.">
        <title>A standardized bacterial taxonomy based on genome phylogeny substantially revises the tree of life.</title>
        <authorList>
            <person name="Parks D.H."/>
            <person name="Chuvochina M."/>
            <person name="Waite D.W."/>
            <person name="Rinke C."/>
            <person name="Skarshewski A."/>
            <person name="Chaumeil P.A."/>
            <person name="Hugenholtz P."/>
        </authorList>
    </citation>
    <scope>NUCLEOTIDE SEQUENCE [LARGE SCALE GENOMIC DNA]</scope>
    <source>
        <strain evidence="2">UBA9158</strain>
    </source>
</reference>
<organism evidence="2 3">
    <name type="scientific">Haliea salexigens</name>
    <dbReference type="NCBI Taxonomy" id="287487"/>
    <lineage>
        <taxon>Bacteria</taxon>
        <taxon>Pseudomonadati</taxon>
        <taxon>Pseudomonadota</taxon>
        <taxon>Gammaproteobacteria</taxon>
        <taxon>Cellvibrionales</taxon>
        <taxon>Halieaceae</taxon>
        <taxon>Haliea</taxon>
    </lineage>
</organism>
<dbReference type="AlphaFoldDB" id="A0A3C1KKR9"/>
<feature type="non-terminal residue" evidence="2">
    <location>
        <position position="1"/>
    </location>
</feature>
<dbReference type="Proteomes" id="UP000259273">
    <property type="component" value="Unassembled WGS sequence"/>
</dbReference>
<dbReference type="EMBL" id="DMND01000071">
    <property type="protein sequence ID" value="HAN27048.1"/>
    <property type="molecule type" value="Genomic_DNA"/>
</dbReference>
<feature type="domain" description="DHHA1" evidence="1">
    <location>
        <begin position="83"/>
        <end position="176"/>
    </location>
</feature>
<evidence type="ECO:0000259" key="1">
    <source>
        <dbReference type="Pfam" id="PF02272"/>
    </source>
</evidence>
<dbReference type="InterPro" id="IPR003156">
    <property type="entry name" value="DHHA1_dom"/>
</dbReference>
<sequence>DLSAAQVQALEDLGIYINYNGYGPALEDLHFAPAELYQLLARHDDPFQFMDAERGHFERLETGYREDMAAAAALEPIHRGESAAVYQLPDAAWARRVSGVFGNDLANQDPARAHAVVTARKDGDYLVSVRAPLNNKTGADALCREFPTGGGRAAAAGINALPADQLQAFIERITAFYA</sequence>